<comment type="similarity">
    <text evidence="8">Belongs to the RNase Z family.</text>
</comment>
<dbReference type="Proteomes" id="UP000771749">
    <property type="component" value="Unassembled WGS sequence"/>
</dbReference>
<comment type="cofactor">
    <cofactor evidence="8">
        <name>Zn(2+)</name>
        <dbReference type="ChEBI" id="CHEBI:29105"/>
    </cofactor>
    <text evidence="8">Binds 2 Zn(2+) ions.</text>
</comment>
<dbReference type="InterPro" id="IPR013471">
    <property type="entry name" value="RNase_Z/BN"/>
</dbReference>
<evidence type="ECO:0000256" key="2">
    <source>
        <dbReference type="ARBA" id="ARBA00022694"/>
    </source>
</evidence>
<dbReference type="SUPFAM" id="SSF56281">
    <property type="entry name" value="Metallo-hydrolase/oxidoreductase"/>
    <property type="match status" value="1"/>
</dbReference>
<proteinExistence type="inferred from homology"/>
<sequence length="314" mass="35390">MKRYPSAQVLDVRGRLFLFDCGEGTQMQMRRMRLSYLNIGTVCLSHLHGDHVFGIFGLLSTMALMGRTAHLDIFAPKDFGKVLKFWKTAFGDGMRFEAEHHVLSADAPETVWESRNAELLAFPLNHRVEAYGFILREKEPMPNVRKDAIEKYGLTIAEIATLKRGEDVVRPAGIDAEPGPENGFMRFSGGPEPLVINCREVTYRPYIPRSYAYCSDTAPFPRLHEWVRGVTLLYHEATFPEELSDMAAKTYHSTARQAAECARDAGAGRLLIGHYSSRYPDVSVFLKEAREIFPDTVLANEGDVIEVPLIKFSV</sequence>
<keyword evidence="3 8" id="KW-0540">Nuclease</keyword>
<reference evidence="9" key="1">
    <citation type="submission" date="2020-10" db="EMBL/GenBank/DDBJ databases">
        <authorList>
            <person name="Gilroy R."/>
        </authorList>
    </citation>
    <scope>NUCLEOTIDE SEQUENCE</scope>
    <source>
        <strain evidence="9">F1-3629</strain>
    </source>
</reference>
<evidence type="ECO:0000256" key="8">
    <source>
        <dbReference type="HAMAP-Rule" id="MF_01818"/>
    </source>
</evidence>
<keyword evidence="4 8" id="KW-0479">Metal-binding</keyword>
<comment type="function">
    <text evidence="8">Zinc phosphodiesterase, which displays some tRNA 3'-processing endonuclease activity. Probably involved in tRNA maturation, by removing a 3'-trailer from precursor tRNA.</text>
</comment>
<dbReference type="PANTHER" id="PTHR46018">
    <property type="entry name" value="ZINC PHOSPHODIESTERASE ELAC PROTEIN 1"/>
    <property type="match status" value="1"/>
</dbReference>
<comment type="caution">
    <text evidence="9">The sequence shown here is derived from an EMBL/GenBank/DDBJ whole genome shotgun (WGS) entry which is preliminary data.</text>
</comment>
<evidence type="ECO:0000313" key="9">
    <source>
        <dbReference type="EMBL" id="MBO8453309.1"/>
    </source>
</evidence>
<name>A0A940IFW3_9BACT</name>
<dbReference type="AlphaFoldDB" id="A0A940IFW3"/>
<evidence type="ECO:0000256" key="4">
    <source>
        <dbReference type="ARBA" id="ARBA00022723"/>
    </source>
</evidence>
<evidence type="ECO:0000256" key="3">
    <source>
        <dbReference type="ARBA" id="ARBA00022722"/>
    </source>
</evidence>
<dbReference type="InterPro" id="IPR036866">
    <property type="entry name" value="RibonucZ/Hydroxyglut_hydro"/>
</dbReference>
<feature type="binding site" evidence="8">
    <location>
        <position position="274"/>
    </location>
    <ligand>
        <name>Zn(2+)</name>
        <dbReference type="ChEBI" id="CHEBI:29105"/>
        <label>2</label>
        <note>catalytic</note>
    </ligand>
</feature>
<evidence type="ECO:0000256" key="7">
    <source>
        <dbReference type="ARBA" id="ARBA00022833"/>
    </source>
</evidence>
<feature type="binding site" evidence="8">
    <location>
        <position position="126"/>
    </location>
    <ligand>
        <name>Zn(2+)</name>
        <dbReference type="ChEBI" id="CHEBI:29105"/>
        <label>1</label>
        <note>catalytic</note>
    </ligand>
</feature>
<keyword evidence="6 8" id="KW-0378">Hydrolase</keyword>
<dbReference type="EC" id="3.1.26.11" evidence="8"/>
<feature type="binding site" evidence="8">
    <location>
        <position position="216"/>
    </location>
    <ligand>
        <name>Zn(2+)</name>
        <dbReference type="ChEBI" id="CHEBI:29105"/>
        <label>1</label>
        <note>catalytic</note>
    </ligand>
</feature>
<accession>A0A940IFW3</accession>
<feature type="binding site" evidence="8">
    <location>
        <position position="48"/>
    </location>
    <ligand>
        <name>Zn(2+)</name>
        <dbReference type="ChEBI" id="CHEBI:29105"/>
        <label>1</label>
        <note>catalytic</note>
    </ligand>
</feature>
<reference evidence="9" key="2">
    <citation type="journal article" date="2021" name="PeerJ">
        <title>Extensive microbial diversity within the chicken gut microbiome revealed by metagenomics and culture.</title>
        <authorList>
            <person name="Gilroy R."/>
            <person name="Ravi A."/>
            <person name="Getino M."/>
            <person name="Pursley I."/>
            <person name="Horton D.L."/>
            <person name="Alikhan N.F."/>
            <person name="Baker D."/>
            <person name="Gharbi K."/>
            <person name="Hall N."/>
            <person name="Watson M."/>
            <person name="Adriaenssens E.M."/>
            <person name="Foster-Nyarko E."/>
            <person name="Jarju S."/>
            <person name="Secka A."/>
            <person name="Antonio M."/>
            <person name="Oren A."/>
            <person name="Chaudhuri R.R."/>
            <person name="La Ragione R."/>
            <person name="Hildebrand F."/>
            <person name="Pallen M.J."/>
        </authorList>
    </citation>
    <scope>NUCLEOTIDE SEQUENCE</scope>
    <source>
        <strain evidence="9">F1-3629</strain>
    </source>
</reference>
<dbReference type="CDD" id="cd07717">
    <property type="entry name" value="RNaseZ_ZiPD-like_MBL-fold"/>
    <property type="match status" value="1"/>
</dbReference>
<evidence type="ECO:0000256" key="5">
    <source>
        <dbReference type="ARBA" id="ARBA00022759"/>
    </source>
</evidence>
<organism evidence="9 10">
    <name type="scientific">Candidatus Cryptobacteroides gallistercoris</name>
    <dbReference type="NCBI Taxonomy" id="2840765"/>
    <lineage>
        <taxon>Bacteria</taxon>
        <taxon>Pseudomonadati</taxon>
        <taxon>Bacteroidota</taxon>
        <taxon>Bacteroidia</taxon>
        <taxon>Bacteroidales</taxon>
        <taxon>Candidatus Cryptobacteroides</taxon>
    </lineage>
</organism>
<dbReference type="HAMAP" id="MF_01818">
    <property type="entry name" value="RNase_Z_BN"/>
    <property type="match status" value="1"/>
</dbReference>
<gene>
    <name evidence="8" type="primary">rnz</name>
    <name evidence="9" type="ORF">IAC07_01130</name>
</gene>
<evidence type="ECO:0000256" key="6">
    <source>
        <dbReference type="ARBA" id="ARBA00022801"/>
    </source>
</evidence>
<feature type="binding site" evidence="8">
    <location>
        <position position="50"/>
    </location>
    <ligand>
        <name>Zn(2+)</name>
        <dbReference type="ChEBI" id="CHEBI:29105"/>
        <label>2</label>
        <note>catalytic</note>
    </ligand>
</feature>
<dbReference type="PANTHER" id="PTHR46018:SF2">
    <property type="entry name" value="ZINC PHOSPHODIESTERASE ELAC PROTEIN 1"/>
    <property type="match status" value="1"/>
</dbReference>
<dbReference type="Pfam" id="PF23023">
    <property type="entry name" value="Anti-Pycsar_Apyc1"/>
    <property type="match status" value="1"/>
</dbReference>
<keyword evidence="5 8" id="KW-0255">Endonuclease</keyword>
<keyword evidence="7 8" id="KW-0862">Zinc</keyword>
<dbReference type="Gene3D" id="3.60.15.10">
    <property type="entry name" value="Ribonuclease Z/Hydroxyacylglutathione hydrolase-like"/>
    <property type="match status" value="1"/>
</dbReference>
<dbReference type="EMBL" id="JADIMJ010000019">
    <property type="protein sequence ID" value="MBO8453309.1"/>
    <property type="molecule type" value="Genomic_DNA"/>
</dbReference>
<feature type="binding site" evidence="8">
    <location>
        <position position="51"/>
    </location>
    <ligand>
        <name>Zn(2+)</name>
        <dbReference type="ChEBI" id="CHEBI:29105"/>
        <label>2</label>
        <note>catalytic</note>
    </ligand>
</feature>
<dbReference type="GO" id="GO:0008270">
    <property type="term" value="F:zinc ion binding"/>
    <property type="evidence" value="ECO:0007669"/>
    <property type="project" value="UniProtKB-UniRule"/>
</dbReference>
<feature type="active site" description="Proton acceptor" evidence="8">
    <location>
        <position position="50"/>
    </location>
</feature>
<protein>
    <recommendedName>
        <fullName evidence="8">Ribonuclease Z</fullName>
        <shortName evidence="8">RNase Z</shortName>
        <ecNumber evidence="8">3.1.26.11</ecNumber>
    </recommendedName>
    <alternativeName>
        <fullName evidence="8">tRNA 3 endonuclease</fullName>
    </alternativeName>
    <alternativeName>
        <fullName evidence="8">tRNase Z</fullName>
    </alternativeName>
</protein>
<comment type="catalytic activity">
    <reaction evidence="8">
        <text>Endonucleolytic cleavage of RNA, removing extra 3' nucleotides from tRNA precursor, generating 3' termini of tRNAs. A 3'-hydroxy group is left at the tRNA terminus and a 5'-phosphoryl group is left at the trailer molecule.</text>
        <dbReference type="EC" id="3.1.26.11"/>
    </reaction>
</comment>
<evidence type="ECO:0000313" key="10">
    <source>
        <dbReference type="Proteomes" id="UP000771749"/>
    </source>
</evidence>
<evidence type="ECO:0000256" key="1">
    <source>
        <dbReference type="ARBA" id="ARBA00011738"/>
    </source>
</evidence>
<dbReference type="GO" id="GO:0042781">
    <property type="term" value="F:3'-tRNA processing endoribonuclease activity"/>
    <property type="evidence" value="ECO:0007669"/>
    <property type="project" value="UniProtKB-UniRule"/>
</dbReference>
<comment type="subunit">
    <text evidence="1 8">Homodimer.</text>
</comment>
<feature type="binding site" evidence="8">
    <location>
        <position position="46"/>
    </location>
    <ligand>
        <name>Zn(2+)</name>
        <dbReference type="ChEBI" id="CHEBI:29105"/>
        <label>1</label>
        <note>catalytic</note>
    </ligand>
</feature>
<keyword evidence="2 8" id="KW-0819">tRNA processing</keyword>
<feature type="binding site" evidence="8">
    <location>
        <position position="216"/>
    </location>
    <ligand>
        <name>Zn(2+)</name>
        <dbReference type="ChEBI" id="CHEBI:29105"/>
        <label>2</label>
        <note>catalytic</note>
    </ligand>
</feature>